<accession>A0AAW9RPG6</accession>
<dbReference type="PANTHER" id="PTHR33841">
    <property type="entry name" value="DNA METHYLTRANSFERASE YEEA-RELATED"/>
    <property type="match status" value="1"/>
</dbReference>
<sequence>MEDYSRTVLRFGGNPKSLVDLTAHSPDTLPYATLTAARSAGDPDLANLAAVYEWQDRPLIFLVDGVALDSDPEKIGRIRRIVAMRGDAPYLGVVSPGRLSVYSVGLEGDLSKAAVEVGQSDSDDAIFIPYLANLRPQLPKSSSWISDVILRLLTGALNDLSALGISDEDAISLSGRALFVRFLVDRDLLPSSMLPDSPDGVAALFDTASRAISTSHWLDETFNGDFLPLSDQSVKALPAEAFCVLGNILRRAPNGQLLLGWQESWDRLDFAHIPVGVLSQAYERYLSHRQPAKQRKEGGYYTPRHIADLMVQGSFAALRSEMKLHKAKVLDPAAGAGVFLLTAFRELVAERWRYDKRPDTKTLRDILYNQITGFDINESALRFAALGLYLMSIELDPNPEPVEKLRFKNLRPNILRNLNDDRVSPEVDGLGSLGDAVGDSHKGSYDLVIGNPPWATSTKLPNWEKVQLRVRAIAAERTGQEDIQAPIPNEVLDLPFVWRAMEWARPTGQIAFALHARILFQRGETMPDARNALFGALDVTGIVNGTELRFTKVWPEISAPFCLLFARNSAPSAGAAFRFTSPHLERNLNNGGSWRIDASRAEIVSNQDVRSRPEILKILFRGTRLDLELYDRLLSLGFSTLGDYWKELFGVCNGKGNFTGNGYQRLRQSSELNKADSLPGVPADYLHGLPELPTGHPLSLELDVQGLPKFTAMRIHRQRPRSIFSGPILVVGESPPVASARIRTSVSLQSLVYNQSFHGYSTHSHSDGVRFAQYLALVLGSKFALWHALVTSGRFGFEREVVEKFNLDEIPIPPFETLSTADKFKISELFEELAKTESDKIWQDVDEWVADKFKLTKDDLRVIGDTLGYHLPYAANINRAQSPTSMNQRVEFGHFLADELKPWAERYGIPLKVELMHSASNSPWCFVRISKSDQRDNSQNPLSEFTIQWADELAATECVLQDDRLHQIILGRLNQARYWTFSQARLTARRLIWENIDFLAGATSNDD</sequence>
<keyword evidence="4" id="KW-0808">Transferase</keyword>
<dbReference type="PROSITE" id="PS00092">
    <property type="entry name" value="N6_MTASE"/>
    <property type="match status" value="1"/>
</dbReference>
<keyword evidence="3 9" id="KW-0489">Methyltransferase</keyword>
<dbReference type="GO" id="GO:0003677">
    <property type="term" value="F:DNA binding"/>
    <property type="evidence" value="ECO:0007669"/>
    <property type="project" value="InterPro"/>
</dbReference>
<evidence type="ECO:0000313" key="9">
    <source>
        <dbReference type="EMBL" id="MEJ8572213.1"/>
    </source>
</evidence>
<organism evidence="9 10">
    <name type="scientific">Microbaculum marinum</name>
    <dbReference type="NCBI Taxonomy" id="1764581"/>
    <lineage>
        <taxon>Bacteria</taxon>
        <taxon>Pseudomonadati</taxon>
        <taxon>Pseudomonadota</taxon>
        <taxon>Alphaproteobacteria</taxon>
        <taxon>Hyphomicrobiales</taxon>
        <taxon>Tepidamorphaceae</taxon>
        <taxon>Microbaculum</taxon>
    </lineage>
</organism>
<dbReference type="AlphaFoldDB" id="A0AAW9RPG6"/>
<dbReference type="InterPro" id="IPR003356">
    <property type="entry name" value="DNA_methylase_A-5"/>
</dbReference>
<keyword evidence="5" id="KW-0949">S-adenosyl-L-methionine</keyword>
<dbReference type="GO" id="GO:0032259">
    <property type="term" value="P:methylation"/>
    <property type="evidence" value="ECO:0007669"/>
    <property type="project" value="UniProtKB-KW"/>
</dbReference>
<evidence type="ECO:0000256" key="6">
    <source>
        <dbReference type="ARBA" id="ARBA00022747"/>
    </source>
</evidence>
<keyword evidence="6" id="KW-0680">Restriction system</keyword>
<comment type="catalytic activity">
    <reaction evidence="7">
        <text>a 2'-deoxyadenosine in DNA + S-adenosyl-L-methionine = an N(6)-methyl-2'-deoxyadenosine in DNA + S-adenosyl-L-homocysteine + H(+)</text>
        <dbReference type="Rhea" id="RHEA:15197"/>
        <dbReference type="Rhea" id="RHEA-COMP:12418"/>
        <dbReference type="Rhea" id="RHEA-COMP:12419"/>
        <dbReference type="ChEBI" id="CHEBI:15378"/>
        <dbReference type="ChEBI" id="CHEBI:57856"/>
        <dbReference type="ChEBI" id="CHEBI:59789"/>
        <dbReference type="ChEBI" id="CHEBI:90615"/>
        <dbReference type="ChEBI" id="CHEBI:90616"/>
        <dbReference type="EC" id="2.1.1.72"/>
    </reaction>
</comment>
<evidence type="ECO:0000256" key="2">
    <source>
        <dbReference type="ARBA" id="ARBA00011900"/>
    </source>
</evidence>
<dbReference type="RefSeq" id="WP_340329905.1">
    <property type="nucleotide sequence ID" value="NZ_JAZHOF010000004.1"/>
</dbReference>
<evidence type="ECO:0000259" key="8">
    <source>
        <dbReference type="Pfam" id="PF02384"/>
    </source>
</evidence>
<dbReference type="GO" id="GO:0009007">
    <property type="term" value="F:site-specific DNA-methyltransferase (adenine-specific) activity"/>
    <property type="evidence" value="ECO:0007669"/>
    <property type="project" value="UniProtKB-EC"/>
</dbReference>
<keyword evidence="10" id="KW-1185">Reference proteome</keyword>
<dbReference type="Pfam" id="PF02384">
    <property type="entry name" value="N6_Mtase"/>
    <property type="match status" value="1"/>
</dbReference>
<dbReference type="GO" id="GO:0009307">
    <property type="term" value="P:DNA restriction-modification system"/>
    <property type="evidence" value="ECO:0007669"/>
    <property type="project" value="UniProtKB-KW"/>
</dbReference>
<evidence type="ECO:0000256" key="7">
    <source>
        <dbReference type="ARBA" id="ARBA00047942"/>
    </source>
</evidence>
<feature type="domain" description="DNA methylase adenine-specific" evidence="8">
    <location>
        <begin position="277"/>
        <end position="565"/>
    </location>
</feature>
<dbReference type="Gene3D" id="3.40.50.150">
    <property type="entry name" value="Vaccinia Virus protein VP39"/>
    <property type="match status" value="1"/>
</dbReference>
<proteinExistence type="inferred from homology"/>
<dbReference type="InterPro" id="IPR050953">
    <property type="entry name" value="N4_N6_ade-DNA_methylase"/>
</dbReference>
<name>A0AAW9RPG6_9HYPH</name>
<dbReference type="GO" id="GO:0008170">
    <property type="term" value="F:N-methyltransferase activity"/>
    <property type="evidence" value="ECO:0007669"/>
    <property type="project" value="InterPro"/>
</dbReference>
<reference evidence="9 10" key="1">
    <citation type="submission" date="2024-02" db="EMBL/GenBank/DDBJ databases">
        <title>Genome analysis and characterization of Microbaculum marinisediminis sp. nov., isolated from marine sediment.</title>
        <authorList>
            <person name="Du Z.-J."/>
            <person name="Ye Y.-Q."/>
            <person name="Zhang Z.-R."/>
            <person name="Yuan S.-M."/>
            <person name="Zhang X.-Y."/>
        </authorList>
    </citation>
    <scope>NUCLEOTIDE SEQUENCE [LARGE SCALE GENOMIC DNA]</scope>
    <source>
        <strain evidence="9 10">SDUM1044001</strain>
    </source>
</reference>
<dbReference type="EC" id="2.1.1.72" evidence="2"/>
<evidence type="ECO:0000256" key="3">
    <source>
        <dbReference type="ARBA" id="ARBA00022603"/>
    </source>
</evidence>
<dbReference type="EMBL" id="JAZHOF010000004">
    <property type="protein sequence ID" value="MEJ8572213.1"/>
    <property type="molecule type" value="Genomic_DNA"/>
</dbReference>
<evidence type="ECO:0000313" key="10">
    <source>
        <dbReference type="Proteomes" id="UP001378188"/>
    </source>
</evidence>
<evidence type="ECO:0000256" key="1">
    <source>
        <dbReference type="ARBA" id="ARBA00006594"/>
    </source>
</evidence>
<comment type="caution">
    <text evidence="9">The sequence shown here is derived from an EMBL/GenBank/DDBJ whole genome shotgun (WGS) entry which is preliminary data.</text>
</comment>
<dbReference type="PRINTS" id="PR00507">
    <property type="entry name" value="N12N6MTFRASE"/>
</dbReference>
<dbReference type="Proteomes" id="UP001378188">
    <property type="component" value="Unassembled WGS sequence"/>
</dbReference>
<gene>
    <name evidence="9" type="ORF">V3328_12055</name>
</gene>
<evidence type="ECO:0000256" key="4">
    <source>
        <dbReference type="ARBA" id="ARBA00022679"/>
    </source>
</evidence>
<evidence type="ECO:0000256" key="5">
    <source>
        <dbReference type="ARBA" id="ARBA00022691"/>
    </source>
</evidence>
<dbReference type="SUPFAM" id="SSF53335">
    <property type="entry name" value="S-adenosyl-L-methionine-dependent methyltransferases"/>
    <property type="match status" value="1"/>
</dbReference>
<dbReference type="InterPro" id="IPR029063">
    <property type="entry name" value="SAM-dependent_MTases_sf"/>
</dbReference>
<dbReference type="InterPro" id="IPR002052">
    <property type="entry name" value="DNA_methylase_N6_adenine_CS"/>
</dbReference>
<dbReference type="PANTHER" id="PTHR33841:SF5">
    <property type="entry name" value="DNA METHYLASE (MODIFICATION METHYLASE) (METHYLTRANSFERASE)-RELATED"/>
    <property type="match status" value="1"/>
</dbReference>
<protein>
    <recommendedName>
        <fullName evidence="2">site-specific DNA-methyltransferase (adenine-specific)</fullName>
        <ecNumber evidence="2">2.1.1.72</ecNumber>
    </recommendedName>
</protein>
<comment type="similarity">
    <text evidence="1">Belongs to the N(4)/N(6)-methyltransferase family.</text>
</comment>